<reference evidence="1 2" key="1">
    <citation type="submission" date="2019-11" db="EMBL/GenBank/DDBJ databases">
        <title>Draft genome sequence of Paludibacterium sp. dN18-1.</title>
        <authorList>
            <person name="Im W.-T."/>
        </authorList>
    </citation>
    <scope>NUCLEOTIDE SEQUENCE [LARGE SCALE GENOMIC DNA]</scope>
    <source>
        <strain evidence="2">dN 18-1</strain>
    </source>
</reference>
<dbReference type="RefSeq" id="WP_230369824.1">
    <property type="nucleotide sequence ID" value="NZ_WLYX01000001.1"/>
</dbReference>
<keyword evidence="2" id="KW-1185">Reference proteome</keyword>
<dbReference type="AlphaFoldDB" id="A0A844GCS2"/>
<comment type="caution">
    <text evidence="1">The sequence shown here is derived from an EMBL/GenBank/DDBJ whole genome shotgun (WGS) entry which is preliminary data.</text>
</comment>
<organism evidence="1 2">
    <name type="scientific">Paludibacterium denitrificans</name>
    <dbReference type="NCBI Taxonomy" id="2675226"/>
    <lineage>
        <taxon>Bacteria</taxon>
        <taxon>Pseudomonadati</taxon>
        <taxon>Pseudomonadota</taxon>
        <taxon>Betaproteobacteria</taxon>
        <taxon>Neisseriales</taxon>
        <taxon>Chromobacteriaceae</taxon>
        <taxon>Paludibacterium</taxon>
    </lineage>
</organism>
<proteinExistence type="predicted"/>
<evidence type="ECO:0000313" key="2">
    <source>
        <dbReference type="Proteomes" id="UP000446658"/>
    </source>
</evidence>
<dbReference type="EMBL" id="WLYX01000001">
    <property type="protein sequence ID" value="MTD33091.1"/>
    <property type="molecule type" value="Genomic_DNA"/>
</dbReference>
<name>A0A844GCS2_9NEIS</name>
<evidence type="ECO:0000313" key="1">
    <source>
        <dbReference type="EMBL" id="MTD33091.1"/>
    </source>
</evidence>
<protein>
    <submittedName>
        <fullName evidence="1">Uncharacterized protein</fullName>
    </submittedName>
</protein>
<accession>A0A844GCS2</accession>
<gene>
    <name evidence="1" type="ORF">GKE73_07635</name>
</gene>
<sequence>MQQSLGYTKNNFELDNLVANVGGRFNPKGRRRPLPNDPDINDGVDVDHAHILLAMRAKTSIGVTTWQILENTVKSFIY</sequence>
<dbReference type="Proteomes" id="UP000446658">
    <property type="component" value="Unassembled WGS sequence"/>
</dbReference>